<comment type="similarity">
    <text evidence="1 12 13">Belongs to the HAM1 NTPase family.</text>
</comment>
<evidence type="ECO:0000256" key="12">
    <source>
        <dbReference type="HAMAP-Rule" id="MF_03148"/>
    </source>
</evidence>
<keyword evidence="12" id="KW-0539">Nucleus</keyword>
<feature type="binding site" evidence="12">
    <location>
        <position position="69"/>
    </location>
    <ligand>
        <name>Mg(2+)</name>
        <dbReference type="ChEBI" id="CHEBI:18420"/>
    </ligand>
</feature>
<keyword evidence="15" id="KW-1185">Reference proteome</keyword>
<feature type="binding site" evidence="12">
    <location>
        <position position="41"/>
    </location>
    <ligand>
        <name>Mg(2+)</name>
        <dbReference type="ChEBI" id="CHEBI:18420"/>
    </ligand>
</feature>
<dbReference type="OrthoDB" id="6288734at2759"/>
<organism evidence="14 15">
    <name type="scientific">Ambispora leptoticha</name>
    <dbReference type="NCBI Taxonomy" id="144679"/>
    <lineage>
        <taxon>Eukaryota</taxon>
        <taxon>Fungi</taxon>
        <taxon>Fungi incertae sedis</taxon>
        <taxon>Mucoromycota</taxon>
        <taxon>Glomeromycotina</taxon>
        <taxon>Glomeromycetes</taxon>
        <taxon>Archaeosporales</taxon>
        <taxon>Ambisporaceae</taxon>
        <taxon>Ambispora</taxon>
    </lineage>
</organism>
<feature type="binding site" evidence="12">
    <location>
        <begin position="69"/>
        <end position="70"/>
    </location>
    <ligand>
        <name>ITP</name>
        <dbReference type="ChEBI" id="CHEBI:61402"/>
    </ligand>
</feature>
<evidence type="ECO:0000256" key="10">
    <source>
        <dbReference type="ARBA" id="ARBA00093255"/>
    </source>
</evidence>
<dbReference type="FunFam" id="3.90.950.10:FF:000003">
    <property type="entry name" value="Inosine triphosphate pyrophosphatase"/>
    <property type="match status" value="1"/>
</dbReference>
<dbReference type="GO" id="GO:0036220">
    <property type="term" value="F:ITP diphosphatase activity"/>
    <property type="evidence" value="ECO:0007669"/>
    <property type="project" value="UniProtKB-UniRule"/>
</dbReference>
<reference evidence="14" key="1">
    <citation type="submission" date="2021-06" db="EMBL/GenBank/DDBJ databases">
        <authorList>
            <person name="Kallberg Y."/>
            <person name="Tangrot J."/>
            <person name="Rosling A."/>
        </authorList>
    </citation>
    <scope>NUCLEOTIDE SEQUENCE</scope>
    <source>
        <strain evidence="14">FL130A</strain>
    </source>
</reference>
<dbReference type="AlphaFoldDB" id="A0A9N8YXM2"/>
<proteinExistence type="inferred from homology"/>
<keyword evidence="4 12" id="KW-0547">Nucleotide-binding</keyword>
<protein>
    <recommendedName>
        <fullName evidence="12">Inosine triphosphate pyrophosphatase</fullName>
        <shortName evidence="12">ITPase</shortName>
        <shortName evidence="12">Inosine triphosphatase</shortName>
        <ecNumber evidence="12">3.6.1.66</ecNumber>
    </recommendedName>
    <alternativeName>
        <fullName evidence="12">Non-canonical purine NTP pyrophosphatase</fullName>
    </alternativeName>
    <alternativeName>
        <fullName evidence="12">Non-standard purine NTP pyrophosphatase</fullName>
    </alternativeName>
    <alternativeName>
        <fullName evidence="12">Nucleoside-triphosphate diphosphatase</fullName>
    </alternativeName>
    <alternativeName>
        <fullName evidence="12">Nucleoside-triphosphate pyrophosphatase</fullName>
        <shortName evidence="12">NTPase</shortName>
    </alternativeName>
    <alternativeName>
        <fullName evidence="12">XTP/dITP diphosphatase</fullName>
    </alternativeName>
</protein>
<dbReference type="GO" id="GO:0009204">
    <property type="term" value="P:deoxyribonucleoside triphosphate catabolic process"/>
    <property type="evidence" value="ECO:0007669"/>
    <property type="project" value="UniProtKB-UniRule"/>
</dbReference>
<comment type="catalytic activity">
    <reaction evidence="9">
        <text>ITP + H2O = IMP + diphosphate + H(+)</text>
        <dbReference type="Rhea" id="RHEA:29399"/>
        <dbReference type="ChEBI" id="CHEBI:15377"/>
        <dbReference type="ChEBI" id="CHEBI:15378"/>
        <dbReference type="ChEBI" id="CHEBI:33019"/>
        <dbReference type="ChEBI" id="CHEBI:58053"/>
        <dbReference type="ChEBI" id="CHEBI:61402"/>
        <dbReference type="EC" id="3.6.1.66"/>
    </reaction>
    <physiologicalReaction direction="left-to-right" evidence="9">
        <dbReference type="Rhea" id="RHEA:29400"/>
    </physiologicalReaction>
</comment>
<feature type="binding site" evidence="12">
    <location>
        <begin position="145"/>
        <end position="148"/>
    </location>
    <ligand>
        <name>ITP</name>
        <dbReference type="ChEBI" id="CHEBI:61402"/>
    </ligand>
</feature>
<evidence type="ECO:0000313" key="15">
    <source>
        <dbReference type="Proteomes" id="UP000789508"/>
    </source>
</evidence>
<comment type="subcellular location">
    <subcellularLocation>
        <location evidence="12">Cytoplasm</location>
    </subcellularLocation>
    <subcellularLocation>
        <location evidence="12">Nucleus</location>
    </subcellularLocation>
</comment>
<comment type="subunit">
    <text evidence="12">Homodimer.</text>
</comment>
<dbReference type="EMBL" id="CAJVPS010000121">
    <property type="protein sequence ID" value="CAG8454535.1"/>
    <property type="molecule type" value="Genomic_DNA"/>
</dbReference>
<feature type="binding site" evidence="12">
    <location>
        <position position="53"/>
    </location>
    <ligand>
        <name>ITP</name>
        <dbReference type="ChEBI" id="CHEBI:61402"/>
    </ligand>
</feature>
<comment type="caution">
    <text evidence="14">The sequence shown here is derived from an EMBL/GenBank/DDBJ whole genome shotgun (WGS) entry which is preliminary data.</text>
</comment>
<evidence type="ECO:0000256" key="13">
    <source>
        <dbReference type="RuleBase" id="RU003781"/>
    </source>
</evidence>
<evidence type="ECO:0000256" key="3">
    <source>
        <dbReference type="ARBA" id="ARBA00022723"/>
    </source>
</evidence>
<evidence type="ECO:0000256" key="6">
    <source>
        <dbReference type="ARBA" id="ARBA00022842"/>
    </source>
</evidence>
<dbReference type="GO" id="GO:0009117">
    <property type="term" value="P:nucleotide metabolic process"/>
    <property type="evidence" value="ECO:0007669"/>
    <property type="project" value="UniProtKB-KW"/>
</dbReference>
<comment type="function">
    <text evidence="8">Pyrophosphatase that hydrolyzes the non-canonical purine nucleotides inosine triphosphate (ITP), deoxyinosine triphosphate (dITP) as well as 2'-deoxy-N-6-hydroxylaminopurine triphosphate (dHAPTP) and xanthosine 5'-triphosphate (XTP) to their respective monophosphate derivatives. The enzyme does not distinguish between the deoxy- and ribose forms. Probably excludes non-canonical purines from RNA and DNA precursor pools, thus preventing their incorporation into RNA and DNA and avoiding chromosomal lesions.</text>
</comment>
<comment type="catalytic activity">
    <reaction evidence="11">
        <text>N(6)-hydroxy-dATP + H2O = N(6)-hydroxy-dAMP + diphosphate + H(+)</text>
        <dbReference type="Rhea" id="RHEA:83971"/>
        <dbReference type="ChEBI" id="CHEBI:15377"/>
        <dbReference type="ChEBI" id="CHEBI:15378"/>
        <dbReference type="ChEBI" id="CHEBI:33019"/>
        <dbReference type="ChEBI" id="CHEBI:233529"/>
        <dbReference type="ChEBI" id="CHEBI:233530"/>
    </reaction>
    <physiologicalReaction direction="left-to-right" evidence="11">
        <dbReference type="Rhea" id="RHEA:83972"/>
    </physiologicalReaction>
</comment>
<dbReference type="GO" id="GO:0035870">
    <property type="term" value="F:dITP diphosphatase activity"/>
    <property type="evidence" value="ECO:0007669"/>
    <property type="project" value="UniProtKB-UniRule"/>
</dbReference>
<dbReference type="EC" id="3.6.1.66" evidence="12"/>
<dbReference type="InterPro" id="IPR029001">
    <property type="entry name" value="ITPase-like_fam"/>
</dbReference>
<evidence type="ECO:0000313" key="14">
    <source>
        <dbReference type="EMBL" id="CAG8454535.1"/>
    </source>
</evidence>
<dbReference type="GO" id="GO:0036222">
    <property type="term" value="F:XTP diphosphatase activity"/>
    <property type="evidence" value="ECO:0007669"/>
    <property type="project" value="UniProtKB-UniRule"/>
</dbReference>
<dbReference type="InterPro" id="IPR002637">
    <property type="entry name" value="RdgB/HAM1"/>
</dbReference>
<name>A0A9N8YXM2_9GLOM</name>
<keyword evidence="12" id="KW-0464">Manganese</keyword>
<sequence length="190" mass="21098">MASKELRRLVFVTGNKNKLAEVQAILGTSVNLVDHKLDLSEIQGNTREVASDKCQRAAKEINGSVITEDTALCFNALGGLPGPYIKWFLEKLGHDGLNRMLAGFDDKSAYALCTFAYSRGPDTEPILFEGITHGTIVPPRGPNNFGWDPIFQPDSYELTYAEMAKDIKNTISHRYKALEKLKEFLNSNSD</sequence>
<keyword evidence="6 12" id="KW-0460">Magnesium</keyword>
<keyword evidence="5 12" id="KW-0378">Hydrolase</keyword>
<comment type="catalytic activity">
    <reaction evidence="12">
        <text>XTP + H2O = XMP + diphosphate + H(+)</text>
        <dbReference type="Rhea" id="RHEA:28610"/>
        <dbReference type="ChEBI" id="CHEBI:15377"/>
        <dbReference type="ChEBI" id="CHEBI:15378"/>
        <dbReference type="ChEBI" id="CHEBI:33019"/>
        <dbReference type="ChEBI" id="CHEBI:57464"/>
        <dbReference type="ChEBI" id="CHEBI:61314"/>
        <dbReference type="EC" id="3.6.1.66"/>
    </reaction>
</comment>
<dbReference type="GO" id="GO:0000166">
    <property type="term" value="F:nucleotide binding"/>
    <property type="evidence" value="ECO:0007669"/>
    <property type="project" value="UniProtKB-KW"/>
</dbReference>
<evidence type="ECO:0000256" key="5">
    <source>
        <dbReference type="ARBA" id="ARBA00022801"/>
    </source>
</evidence>
<dbReference type="SUPFAM" id="SSF52972">
    <property type="entry name" value="ITPase-like"/>
    <property type="match status" value="1"/>
</dbReference>
<dbReference type="Pfam" id="PF01725">
    <property type="entry name" value="Ham1p_like"/>
    <property type="match status" value="1"/>
</dbReference>
<feature type="binding site" evidence="12">
    <location>
        <position position="168"/>
    </location>
    <ligand>
        <name>ITP</name>
        <dbReference type="ChEBI" id="CHEBI:61402"/>
    </ligand>
</feature>
<keyword evidence="7 12" id="KW-0546">Nucleotide metabolism</keyword>
<dbReference type="CDD" id="cd00515">
    <property type="entry name" value="HAM1"/>
    <property type="match status" value="1"/>
</dbReference>
<dbReference type="Proteomes" id="UP000789508">
    <property type="component" value="Unassembled WGS sequence"/>
</dbReference>
<dbReference type="Gene3D" id="3.90.950.10">
    <property type="match status" value="1"/>
</dbReference>
<dbReference type="HAMAP" id="MF_03148">
    <property type="entry name" value="HAM1_NTPase"/>
    <property type="match status" value="1"/>
</dbReference>
<evidence type="ECO:0000256" key="11">
    <source>
        <dbReference type="ARBA" id="ARBA00093271"/>
    </source>
</evidence>
<evidence type="ECO:0000256" key="9">
    <source>
        <dbReference type="ARBA" id="ARBA00093218"/>
    </source>
</evidence>
<dbReference type="InterPro" id="IPR027502">
    <property type="entry name" value="ITPase"/>
</dbReference>
<evidence type="ECO:0000256" key="2">
    <source>
        <dbReference type="ARBA" id="ARBA00022490"/>
    </source>
</evidence>
<keyword evidence="2 12" id="KW-0963">Cytoplasm</keyword>
<comment type="cofactor">
    <cofactor evidence="12">
        <name>Mg(2+)</name>
        <dbReference type="ChEBI" id="CHEBI:18420"/>
    </cofactor>
    <cofactor evidence="12">
        <name>Mn(2+)</name>
        <dbReference type="ChEBI" id="CHEBI:29035"/>
    </cofactor>
    <text evidence="12">Binds 1 divalent metal cation per subunit; can use either Mg(2+) or Mn(2+).</text>
</comment>
<feature type="binding site" evidence="12">
    <location>
        <begin position="13"/>
        <end position="18"/>
    </location>
    <ligand>
        <name>ITP</name>
        <dbReference type="ChEBI" id="CHEBI:61402"/>
    </ligand>
</feature>
<comment type="function">
    <text evidence="12">Pyrophosphatase that hydrolyzes non-canonical purine nucleotides such as inosine triphosphate (ITP), deoxyinosine triphosphate (dITP) or xanthosine 5'-triphosphate (XTP) to their respective monophosphate derivatives. The enzyme does not distinguish between the deoxy- and ribose forms. Probably excludes non-canonical purines from RNA and DNA precursor pools, thus preventing their incorporation into RNA and DNA and avoiding chromosomal lesions.</text>
</comment>
<dbReference type="PANTHER" id="PTHR11067:SF9">
    <property type="entry name" value="INOSINE TRIPHOSPHATE PYROPHOSPHATASE"/>
    <property type="match status" value="1"/>
</dbReference>
<dbReference type="GO" id="GO:0005737">
    <property type="term" value="C:cytoplasm"/>
    <property type="evidence" value="ECO:0007669"/>
    <property type="project" value="UniProtKB-SubCell"/>
</dbReference>
<evidence type="ECO:0000256" key="8">
    <source>
        <dbReference type="ARBA" id="ARBA00054940"/>
    </source>
</evidence>
<evidence type="ECO:0000256" key="1">
    <source>
        <dbReference type="ARBA" id="ARBA00008023"/>
    </source>
</evidence>
<dbReference type="GO" id="GO:0046872">
    <property type="term" value="F:metal ion binding"/>
    <property type="evidence" value="ECO:0007669"/>
    <property type="project" value="UniProtKB-KW"/>
</dbReference>
<comment type="catalytic activity">
    <reaction evidence="10">
        <text>dITP + H2O = dIMP + diphosphate + H(+)</text>
        <dbReference type="Rhea" id="RHEA:28342"/>
        <dbReference type="ChEBI" id="CHEBI:15377"/>
        <dbReference type="ChEBI" id="CHEBI:15378"/>
        <dbReference type="ChEBI" id="CHEBI:33019"/>
        <dbReference type="ChEBI" id="CHEBI:61194"/>
        <dbReference type="ChEBI" id="CHEBI:61382"/>
        <dbReference type="EC" id="3.6.1.66"/>
    </reaction>
    <physiologicalReaction direction="left-to-right" evidence="10">
        <dbReference type="Rhea" id="RHEA:28343"/>
    </physiologicalReaction>
</comment>
<dbReference type="GO" id="GO:0005634">
    <property type="term" value="C:nucleus"/>
    <property type="evidence" value="ECO:0007669"/>
    <property type="project" value="UniProtKB-SubCell"/>
</dbReference>
<gene>
    <name evidence="14" type="ORF">ALEPTO_LOCUS1203</name>
</gene>
<dbReference type="PANTHER" id="PTHR11067">
    <property type="entry name" value="INOSINE TRIPHOSPHATE PYROPHOSPHATASE/HAM1 PROTEIN"/>
    <property type="match status" value="1"/>
</dbReference>
<evidence type="ECO:0000256" key="4">
    <source>
        <dbReference type="ARBA" id="ARBA00022741"/>
    </source>
</evidence>
<dbReference type="NCBIfam" id="TIGR00042">
    <property type="entry name" value="RdgB/HAM1 family non-canonical purine NTP pyrophosphatase"/>
    <property type="match status" value="1"/>
</dbReference>
<keyword evidence="3 12" id="KW-0479">Metal-binding</keyword>
<evidence type="ECO:0000256" key="7">
    <source>
        <dbReference type="ARBA" id="ARBA00023080"/>
    </source>
</evidence>
<accession>A0A9N8YXM2</accession>
<feature type="binding site" evidence="12">
    <location>
        <begin position="173"/>
        <end position="174"/>
    </location>
    <ligand>
        <name>ITP</name>
        <dbReference type="ChEBI" id="CHEBI:61402"/>
    </ligand>
</feature>